<organism evidence="8 9">
    <name type="scientific">Pyrrhoderma noxium</name>
    <dbReference type="NCBI Taxonomy" id="2282107"/>
    <lineage>
        <taxon>Eukaryota</taxon>
        <taxon>Fungi</taxon>
        <taxon>Dikarya</taxon>
        <taxon>Basidiomycota</taxon>
        <taxon>Agaricomycotina</taxon>
        <taxon>Agaricomycetes</taxon>
        <taxon>Hymenochaetales</taxon>
        <taxon>Hymenochaetaceae</taxon>
        <taxon>Pyrrhoderma</taxon>
    </lineage>
</organism>
<dbReference type="GO" id="GO:0003723">
    <property type="term" value="F:RNA binding"/>
    <property type="evidence" value="ECO:0007669"/>
    <property type="project" value="TreeGrafter"/>
</dbReference>
<evidence type="ECO:0000256" key="6">
    <source>
        <dbReference type="SAM" id="MobiDB-lite"/>
    </source>
</evidence>
<comment type="caution">
    <text evidence="8">The sequence shown here is derived from an EMBL/GenBank/DDBJ whole genome shotgun (WGS) entry which is preliminary data.</text>
</comment>
<proteinExistence type="inferred from homology"/>
<comment type="similarity">
    <text evidence="2">Belongs to the RNase PH family.</text>
</comment>
<dbReference type="Pfam" id="PF01138">
    <property type="entry name" value="RNase_PH"/>
    <property type="match status" value="1"/>
</dbReference>
<feature type="region of interest" description="Disordered" evidence="6">
    <location>
        <begin position="255"/>
        <end position="276"/>
    </location>
</feature>
<gene>
    <name evidence="8" type="ORF">PNOK_0380000</name>
</gene>
<dbReference type="GO" id="GO:0071028">
    <property type="term" value="P:nuclear mRNA surveillance"/>
    <property type="evidence" value="ECO:0007669"/>
    <property type="project" value="TreeGrafter"/>
</dbReference>
<dbReference type="Proteomes" id="UP000217199">
    <property type="component" value="Unassembled WGS sequence"/>
</dbReference>
<dbReference type="SUPFAM" id="SSF55666">
    <property type="entry name" value="Ribonuclease PH domain 2-like"/>
    <property type="match status" value="1"/>
</dbReference>
<dbReference type="InterPro" id="IPR027408">
    <property type="entry name" value="PNPase/RNase_PH_dom_sf"/>
</dbReference>
<protein>
    <submittedName>
        <fullName evidence="8">Exosome component Rrp46</fullName>
    </submittedName>
</protein>
<keyword evidence="4" id="KW-0271">Exosome</keyword>
<keyword evidence="3" id="KW-0698">rRNA processing</keyword>
<dbReference type="InterPro" id="IPR036345">
    <property type="entry name" value="ExoRNase_PH_dom2_sf"/>
</dbReference>
<name>A0A286UNJ8_9AGAM</name>
<dbReference type="PANTHER" id="PTHR11953:SF1">
    <property type="entry name" value="EXOSOME COMPLEX COMPONENT RRP46"/>
    <property type="match status" value="1"/>
</dbReference>
<evidence type="ECO:0000259" key="7">
    <source>
        <dbReference type="Pfam" id="PF01138"/>
    </source>
</evidence>
<dbReference type="GO" id="GO:0071051">
    <property type="term" value="P:poly(A)-dependent snoRNA 3'-end processing"/>
    <property type="evidence" value="ECO:0007669"/>
    <property type="project" value="TreeGrafter"/>
</dbReference>
<dbReference type="GO" id="GO:0005730">
    <property type="term" value="C:nucleolus"/>
    <property type="evidence" value="ECO:0007669"/>
    <property type="project" value="TreeGrafter"/>
</dbReference>
<dbReference type="InterPro" id="IPR001247">
    <property type="entry name" value="ExoRNase_PH_dom1"/>
</dbReference>
<comment type="subcellular location">
    <subcellularLocation>
        <location evidence="1">Nucleus</location>
    </subcellularLocation>
</comment>
<dbReference type="STRING" id="2282107.A0A286UNJ8"/>
<keyword evidence="5" id="KW-0539">Nucleus</keyword>
<evidence type="ECO:0000313" key="8">
    <source>
        <dbReference type="EMBL" id="PAV21173.1"/>
    </source>
</evidence>
<keyword evidence="9" id="KW-1185">Reference proteome</keyword>
<dbReference type="EMBL" id="NBII01000003">
    <property type="protein sequence ID" value="PAV21173.1"/>
    <property type="molecule type" value="Genomic_DNA"/>
</dbReference>
<dbReference type="OrthoDB" id="27298at2759"/>
<evidence type="ECO:0000256" key="4">
    <source>
        <dbReference type="ARBA" id="ARBA00022835"/>
    </source>
</evidence>
<dbReference type="GO" id="GO:0000177">
    <property type="term" value="C:cytoplasmic exosome (RNase complex)"/>
    <property type="evidence" value="ECO:0007669"/>
    <property type="project" value="TreeGrafter"/>
</dbReference>
<evidence type="ECO:0000256" key="3">
    <source>
        <dbReference type="ARBA" id="ARBA00022552"/>
    </source>
</evidence>
<dbReference type="InterPro" id="IPR020568">
    <property type="entry name" value="Ribosomal_Su5_D2-typ_SF"/>
</dbReference>
<evidence type="ECO:0000256" key="1">
    <source>
        <dbReference type="ARBA" id="ARBA00004123"/>
    </source>
</evidence>
<dbReference type="AlphaFoldDB" id="A0A286UNJ8"/>
<dbReference type="GO" id="GO:0006364">
    <property type="term" value="P:rRNA processing"/>
    <property type="evidence" value="ECO:0007669"/>
    <property type="project" value="UniProtKB-KW"/>
</dbReference>
<accession>A0A286UNJ8</accession>
<dbReference type="FunCoup" id="A0A286UNJ8">
    <property type="interactions" value="184"/>
</dbReference>
<dbReference type="GO" id="GO:0016075">
    <property type="term" value="P:rRNA catabolic process"/>
    <property type="evidence" value="ECO:0007669"/>
    <property type="project" value="TreeGrafter"/>
</dbReference>
<evidence type="ECO:0000313" key="9">
    <source>
        <dbReference type="Proteomes" id="UP000217199"/>
    </source>
</evidence>
<dbReference type="InterPro" id="IPR050080">
    <property type="entry name" value="RNase_PH"/>
</dbReference>
<dbReference type="SUPFAM" id="SSF54211">
    <property type="entry name" value="Ribosomal protein S5 domain 2-like"/>
    <property type="match status" value="1"/>
</dbReference>
<feature type="domain" description="Exoribonuclease phosphorolytic" evidence="7">
    <location>
        <begin position="14"/>
        <end position="145"/>
    </location>
</feature>
<reference evidence="8 9" key="1">
    <citation type="journal article" date="2017" name="Mol. Ecol.">
        <title>Comparative and population genomic landscape of Phellinus noxius: A hypervariable fungus causing root rot in trees.</title>
        <authorList>
            <person name="Chung C.L."/>
            <person name="Lee T.J."/>
            <person name="Akiba M."/>
            <person name="Lee H.H."/>
            <person name="Kuo T.H."/>
            <person name="Liu D."/>
            <person name="Ke H.M."/>
            <person name="Yokoi T."/>
            <person name="Roa M.B."/>
            <person name="Lu M.J."/>
            <person name="Chang Y.Y."/>
            <person name="Ann P.J."/>
            <person name="Tsai J.N."/>
            <person name="Chen C.Y."/>
            <person name="Tzean S.S."/>
            <person name="Ota Y."/>
            <person name="Hattori T."/>
            <person name="Sahashi N."/>
            <person name="Liou R.F."/>
            <person name="Kikuchi T."/>
            <person name="Tsai I.J."/>
        </authorList>
    </citation>
    <scope>NUCLEOTIDE SEQUENCE [LARGE SCALE GENOMIC DNA]</scope>
    <source>
        <strain evidence="8 9">FFPRI411160</strain>
    </source>
</reference>
<dbReference type="GO" id="GO:0034475">
    <property type="term" value="P:U4 snRNA 3'-end processing"/>
    <property type="evidence" value="ECO:0007669"/>
    <property type="project" value="TreeGrafter"/>
</dbReference>
<dbReference type="PANTHER" id="PTHR11953">
    <property type="entry name" value="EXOSOME COMPLEX COMPONENT"/>
    <property type="match status" value="1"/>
</dbReference>
<dbReference type="Gene3D" id="3.30.230.70">
    <property type="entry name" value="GHMP Kinase, N-terminal domain"/>
    <property type="match status" value="1"/>
</dbReference>
<evidence type="ECO:0000256" key="5">
    <source>
        <dbReference type="ARBA" id="ARBA00023242"/>
    </source>
</evidence>
<dbReference type="GO" id="GO:0000176">
    <property type="term" value="C:nuclear exosome (RNase complex)"/>
    <property type="evidence" value="ECO:0007669"/>
    <property type="project" value="TreeGrafter"/>
</dbReference>
<evidence type="ECO:0000256" key="2">
    <source>
        <dbReference type="ARBA" id="ARBA00006678"/>
    </source>
</evidence>
<sequence length="276" mass="29214">MSYQRPDGRLLTETRNMTTCFDGLDGVDGSARFGFGETKALASVSGPIEVRPAAEQPSKATFEVIVRPLAGLAGTESKTMASTIRNAQLPSLILTNNPRTLVQVVVQSLSTVHTAHVNRTAGPLRSGPSLIAATINAASLALLNASSIPLCGVVCAIAIGRVRSTGELFVDPSEEELRFLDGSGTFAFLVSGKKVEDRGSKGDAELVFSNWSAAPFGEEELGRVIELARAGALRVRDHFKEVIALDVLGGVQEDEDMGAGSEAKQELVDDEKMEIS</sequence>
<dbReference type="InParanoid" id="A0A286UNJ8"/>